<dbReference type="Gramene" id="OE9A073399T1">
    <property type="protein sequence ID" value="OE9A073399C1"/>
    <property type="gene ID" value="OE9A073399"/>
</dbReference>
<dbReference type="EMBL" id="CACTIH010000152">
    <property type="protein sequence ID" value="CAA2955495.1"/>
    <property type="molecule type" value="Genomic_DNA"/>
</dbReference>
<accession>A0A8S0PMH5</accession>
<sequence length="101" mass="11003">MEVAKLNIVTALDITKTVNHLFFKNTGVPISLLPPGMIKAAANAKVANKVAMTMQEDVVSFIHFSPSFLNYLCFMENNSLGVFPSLIFISNNGCDTIFSTS</sequence>
<protein>
    <submittedName>
        <fullName evidence="1">Uncharacterized protein</fullName>
    </submittedName>
</protein>
<evidence type="ECO:0000313" key="1">
    <source>
        <dbReference type="EMBL" id="CAA2955495.1"/>
    </source>
</evidence>
<name>A0A8S0PMH5_OLEEU</name>
<gene>
    <name evidence="1" type="ORF">OLEA9_A073399</name>
</gene>
<keyword evidence="2" id="KW-1185">Reference proteome</keyword>
<comment type="caution">
    <text evidence="1">The sequence shown here is derived from an EMBL/GenBank/DDBJ whole genome shotgun (WGS) entry which is preliminary data.</text>
</comment>
<dbReference type="Proteomes" id="UP000594638">
    <property type="component" value="Unassembled WGS sequence"/>
</dbReference>
<proteinExistence type="predicted"/>
<organism evidence="1 2">
    <name type="scientific">Olea europaea subsp. europaea</name>
    <dbReference type="NCBI Taxonomy" id="158383"/>
    <lineage>
        <taxon>Eukaryota</taxon>
        <taxon>Viridiplantae</taxon>
        <taxon>Streptophyta</taxon>
        <taxon>Embryophyta</taxon>
        <taxon>Tracheophyta</taxon>
        <taxon>Spermatophyta</taxon>
        <taxon>Magnoliopsida</taxon>
        <taxon>eudicotyledons</taxon>
        <taxon>Gunneridae</taxon>
        <taxon>Pentapetalae</taxon>
        <taxon>asterids</taxon>
        <taxon>lamiids</taxon>
        <taxon>Lamiales</taxon>
        <taxon>Oleaceae</taxon>
        <taxon>Oleeae</taxon>
        <taxon>Olea</taxon>
    </lineage>
</organism>
<dbReference type="OrthoDB" id="1747900at2759"/>
<evidence type="ECO:0000313" key="2">
    <source>
        <dbReference type="Proteomes" id="UP000594638"/>
    </source>
</evidence>
<dbReference type="AlphaFoldDB" id="A0A8S0PMH5"/>
<reference evidence="1 2" key="1">
    <citation type="submission" date="2019-12" db="EMBL/GenBank/DDBJ databases">
        <authorList>
            <person name="Alioto T."/>
            <person name="Alioto T."/>
            <person name="Gomez Garrido J."/>
        </authorList>
    </citation>
    <scope>NUCLEOTIDE SEQUENCE [LARGE SCALE GENOMIC DNA]</scope>
</reference>